<dbReference type="RefSeq" id="WP_146850220.1">
    <property type="nucleotide sequence ID" value="NZ_BKAG01000011.1"/>
</dbReference>
<organism evidence="1 2">
    <name type="scientific">Brevifollis gellanilyticus</name>
    <dbReference type="NCBI Taxonomy" id="748831"/>
    <lineage>
        <taxon>Bacteria</taxon>
        <taxon>Pseudomonadati</taxon>
        <taxon>Verrucomicrobiota</taxon>
        <taxon>Verrucomicrobiia</taxon>
        <taxon>Verrucomicrobiales</taxon>
        <taxon>Verrucomicrobiaceae</taxon>
    </lineage>
</organism>
<accession>A0A512M7A7</accession>
<reference evidence="1 2" key="1">
    <citation type="submission" date="2019-07" db="EMBL/GenBank/DDBJ databases">
        <title>Whole genome shotgun sequence of Brevifollis gellanilyticus NBRC 108608.</title>
        <authorList>
            <person name="Hosoyama A."/>
            <person name="Uohara A."/>
            <person name="Ohji S."/>
            <person name="Ichikawa N."/>
        </authorList>
    </citation>
    <scope>NUCLEOTIDE SEQUENCE [LARGE SCALE GENOMIC DNA]</scope>
    <source>
        <strain evidence="1 2">NBRC 108608</strain>
    </source>
</reference>
<dbReference type="Proteomes" id="UP000321577">
    <property type="component" value="Unassembled WGS sequence"/>
</dbReference>
<evidence type="ECO:0000313" key="2">
    <source>
        <dbReference type="Proteomes" id="UP000321577"/>
    </source>
</evidence>
<name>A0A512M7A7_9BACT</name>
<keyword evidence="2" id="KW-1185">Reference proteome</keyword>
<dbReference type="AlphaFoldDB" id="A0A512M7A7"/>
<comment type="caution">
    <text evidence="1">The sequence shown here is derived from an EMBL/GenBank/DDBJ whole genome shotgun (WGS) entry which is preliminary data.</text>
</comment>
<dbReference type="EMBL" id="BKAG01000011">
    <property type="protein sequence ID" value="GEP42622.1"/>
    <property type="molecule type" value="Genomic_DNA"/>
</dbReference>
<dbReference type="OrthoDB" id="204369at2"/>
<sequence>MAYLVKSTLTSPPEQHTLDGIQSAYREKRMTSNAMVREEQQDFWYSLGELMGETSAKEFQFCCPTCREMTNAREIDVGLQVPCQNCQTMILAPDIQPVTDPEPDRPLLRRGNLLLIVGAVILCSQFIEGRFRLIVSGVGICMMINGYGKRSLFYQKHPTAI</sequence>
<protein>
    <submittedName>
        <fullName evidence="1">Uncharacterized protein</fullName>
    </submittedName>
</protein>
<gene>
    <name evidence="1" type="ORF">BGE01nite_19130</name>
</gene>
<proteinExistence type="predicted"/>
<evidence type="ECO:0000313" key="1">
    <source>
        <dbReference type="EMBL" id="GEP42622.1"/>
    </source>
</evidence>